<dbReference type="AlphaFoldDB" id="A0A1Q2MBX0"/>
<sequence length="82" mass="9674">MKRSFCQSCGMPLKKDKGGGTNADKSLNPDYCSYCYQEGKFTFEGEFSEFQEFCKRRMIENGHSRLTAWLMTRGIKRLKRWQ</sequence>
<evidence type="ECO:0000313" key="2">
    <source>
        <dbReference type="EMBL" id="AQQ70213.1"/>
    </source>
</evidence>
<name>A0A1Q2MBX0_9BACT</name>
<gene>
    <name evidence="2" type="ORF">SMSP2_00556</name>
</gene>
<dbReference type="InterPro" id="IPR025868">
    <property type="entry name" value="Zn_ribbon_dom_put"/>
</dbReference>
<accession>A0A1Q2MBX0</accession>
<keyword evidence="3" id="KW-1185">Reference proteome</keyword>
<dbReference type="EMBL" id="CP019646">
    <property type="protein sequence ID" value="AQQ70213.1"/>
    <property type="molecule type" value="Genomic_DNA"/>
</dbReference>
<dbReference type="OrthoDB" id="9801008at2"/>
<evidence type="ECO:0000259" key="1">
    <source>
        <dbReference type="Pfam" id="PF12674"/>
    </source>
</evidence>
<protein>
    <submittedName>
        <fullName evidence="2">Putative zinc ribbon domain protein</fullName>
    </submittedName>
</protein>
<proteinExistence type="predicted"/>
<reference evidence="3" key="1">
    <citation type="submission" date="2017-02" db="EMBL/GenBank/DDBJ databases">
        <title>Comparative genomics and description of representatives of a novel lineage of planctomycetes thriving in anoxic sediments.</title>
        <authorList>
            <person name="Spring S."/>
            <person name="Bunk B."/>
            <person name="Sproer C."/>
        </authorList>
    </citation>
    <scope>NUCLEOTIDE SEQUENCE [LARGE SCALE GENOMIC DNA]</scope>
    <source>
        <strain evidence="3">SM-Chi-D1</strain>
    </source>
</reference>
<dbReference type="Proteomes" id="UP000188181">
    <property type="component" value="Chromosome"/>
</dbReference>
<organism evidence="2 3">
    <name type="scientific">Limihaloglobus sulfuriphilus</name>
    <dbReference type="NCBI Taxonomy" id="1851148"/>
    <lineage>
        <taxon>Bacteria</taxon>
        <taxon>Pseudomonadati</taxon>
        <taxon>Planctomycetota</taxon>
        <taxon>Phycisphaerae</taxon>
        <taxon>Sedimentisphaerales</taxon>
        <taxon>Sedimentisphaeraceae</taxon>
        <taxon>Limihaloglobus</taxon>
    </lineage>
</organism>
<dbReference type="Pfam" id="PF12674">
    <property type="entry name" value="Zn_ribbon_2"/>
    <property type="match status" value="1"/>
</dbReference>
<dbReference type="STRING" id="1851148.SMSP2_00556"/>
<dbReference type="KEGG" id="pbas:SMSP2_00556"/>
<evidence type="ECO:0000313" key="3">
    <source>
        <dbReference type="Proteomes" id="UP000188181"/>
    </source>
</evidence>
<dbReference type="RefSeq" id="WP_146682494.1">
    <property type="nucleotide sequence ID" value="NZ_CP019646.1"/>
</dbReference>
<feature type="domain" description="Putative zinc ribbon" evidence="1">
    <location>
        <begin position="5"/>
        <end position="82"/>
    </location>
</feature>